<proteinExistence type="predicted"/>
<gene>
    <name evidence="1" type="ORF">SAMN05216275_103385</name>
</gene>
<dbReference type="Pfam" id="PF16868">
    <property type="entry name" value="NMT1_3"/>
    <property type="match status" value="1"/>
</dbReference>
<dbReference type="InterPro" id="IPR011852">
    <property type="entry name" value="TRAP_TAXI"/>
</dbReference>
<dbReference type="AlphaFoldDB" id="A0A1I3IQU5"/>
<evidence type="ECO:0000313" key="2">
    <source>
        <dbReference type="Proteomes" id="UP000199111"/>
    </source>
</evidence>
<dbReference type="PANTHER" id="PTHR42941">
    <property type="entry name" value="SLL1037 PROTEIN"/>
    <property type="match status" value="1"/>
</dbReference>
<protein>
    <recommendedName>
        <fullName evidence="3">TRAP transporter solute receptor, TAXI family</fullName>
    </recommendedName>
</protein>
<evidence type="ECO:0000313" key="1">
    <source>
        <dbReference type="EMBL" id="SFI50292.1"/>
    </source>
</evidence>
<dbReference type="CDD" id="cd13569">
    <property type="entry name" value="PBP2_TAXI_TRAP_like_1"/>
    <property type="match status" value="1"/>
</dbReference>
<evidence type="ECO:0008006" key="3">
    <source>
        <dbReference type="Google" id="ProtNLM"/>
    </source>
</evidence>
<dbReference type="PANTHER" id="PTHR42941:SF1">
    <property type="entry name" value="SLL1037 PROTEIN"/>
    <property type="match status" value="1"/>
</dbReference>
<organism evidence="1 2">
    <name type="scientific">Streptosporangium canum</name>
    <dbReference type="NCBI Taxonomy" id="324952"/>
    <lineage>
        <taxon>Bacteria</taxon>
        <taxon>Bacillati</taxon>
        <taxon>Actinomycetota</taxon>
        <taxon>Actinomycetes</taxon>
        <taxon>Streptosporangiales</taxon>
        <taxon>Streptosporangiaceae</taxon>
        <taxon>Streptosporangium</taxon>
    </lineage>
</organism>
<dbReference type="GeneID" id="96297138"/>
<name>A0A1I3IQU5_9ACTN</name>
<dbReference type="PROSITE" id="PS51257">
    <property type="entry name" value="PROKAR_LIPOPROTEIN"/>
    <property type="match status" value="1"/>
</dbReference>
<dbReference type="EMBL" id="FOQY01000003">
    <property type="protein sequence ID" value="SFI50292.1"/>
    <property type="molecule type" value="Genomic_DNA"/>
</dbReference>
<reference evidence="2" key="1">
    <citation type="submission" date="2016-10" db="EMBL/GenBank/DDBJ databases">
        <authorList>
            <person name="Varghese N."/>
            <person name="Submissions S."/>
        </authorList>
    </citation>
    <scope>NUCLEOTIDE SEQUENCE [LARGE SCALE GENOMIC DNA]</scope>
    <source>
        <strain evidence="2">CGMCC 4.2126</strain>
    </source>
</reference>
<keyword evidence="2" id="KW-1185">Reference proteome</keyword>
<dbReference type="RefSeq" id="WP_093886087.1">
    <property type="nucleotide sequence ID" value="NZ_FOQY01000003.1"/>
</dbReference>
<accession>A0A1I3IQU5</accession>
<dbReference type="Gene3D" id="3.40.190.10">
    <property type="entry name" value="Periplasmic binding protein-like II"/>
    <property type="match status" value="2"/>
</dbReference>
<dbReference type="Proteomes" id="UP000199111">
    <property type="component" value="Unassembled WGS sequence"/>
</dbReference>
<sequence>MRCHMAAARALAVLSVLLTVVVACGAGGPRPSALLIATGQHGGVYLDYGTGLAKAVSSALPGIRPQVLTTGASVDNLRLITARRADVAFALADSAALAVQGAPPFDRPQPVRALARLYDNYVHLVVQADSGITSLAGLRGKAIAGGAAGSGTEVIVERLLRVADLDPDRDLTVRSMDLEASAEALRAGTIDAFFFSGGLPTKTISELAARRIIRLVDLRSYAGPMRRRHGEFYSERTIPASAYGLPESGTIGVPDYLIVREDMDDTLAYALTELLFTHREALEEAHPEARRLNVRAAFSTDPVALHPGAVRYYRGTRF</sequence>
<dbReference type="NCBIfam" id="TIGR02122">
    <property type="entry name" value="TRAP_TAXI"/>
    <property type="match status" value="1"/>
</dbReference>
<dbReference type="SUPFAM" id="SSF53850">
    <property type="entry name" value="Periplasmic binding protein-like II"/>
    <property type="match status" value="1"/>
</dbReference>